<dbReference type="Proteomes" id="UP001589890">
    <property type="component" value="Unassembled WGS sequence"/>
</dbReference>
<sequence length="40" mass="4303">MAGRGRRWVEVDVVDVVVGVVGVVPRSAAEYLRDYLVGTG</sequence>
<reference evidence="1 2" key="1">
    <citation type="submission" date="2024-09" db="EMBL/GenBank/DDBJ databases">
        <authorList>
            <person name="Sun Q."/>
            <person name="Mori K."/>
        </authorList>
    </citation>
    <scope>NUCLEOTIDE SEQUENCE [LARGE SCALE GENOMIC DNA]</scope>
    <source>
        <strain evidence="1 2">CGMCC 1.15906</strain>
    </source>
</reference>
<evidence type="ECO:0000313" key="1">
    <source>
        <dbReference type="EMBL" id="MFC0627290.1"/>
    </source>
</evidence>
<name>A0ABV6QRN4_9ACTN</name>
<comment type="caution">
    <text evidence="1">The sequence shown here is derived from an EMBL/GenBank/DDBJ whole genome shotgun (WGS) entry which is preliminary data.</text>
</comment>
<accession>A0ABV6QRN4</accession>
<proteinExistence type="predicted"/>
<protein>
    <submittedName>
        <fullName evidence="1">Uncharacterized protein</fullName>
    </submittedName>
</protein>
<gene>
    <name evidence="1" type="ORF">ACFFGN_24665</name>
</gene>
<evidence type="ECO:0000313" key="2">
    <source>
        <dbReference type="Proteomes" id="UP001589890"/>
    </source>
</evidence>
<dbReference type="RefSeq" id="WP_380051784.1">
    <property type="nucleotide sequence ID" value="NZ_JBHLTC010000032.1"/>
</dbReference>
<organism evidence="1 2">
    <name type="scientific">Kribbella deserti</name>
    <dbReference type="NCBI Taxonomy" id="1926257"/>
    <lineage>
        <taxon>Bacteria</taxon>
        <taxon>Bacillati</taxon>
        <taxon>Actinomycetota</taxon>
        <taxon>Actinomycetes</taxon>
        <taxon>Propionibacteriales</taxon>
        <taxon>Kribbellaceae</taxon>
        <taxon>Kribbella</taxon>
    </lineage>
</organism>
<dbReference type="EMBL" id="JBHLTC010000032">
    <property type="protein sequence ID" value="MFC0627290.1"/>
    <property type="molecule type" value="Genomic_DNA"/>
</dbReference>
<keyword evidence="2" id="KW-1185">Reference proteome</keyword>